<dbReference type="RefSeq" id="XP_007918865.1">
    <property type="nucleotide sequence ID" value="XM_007920674.1"/>
</dbReference>
<evidence type="ECO:0000256" key="6">
    <source>
        <dbReference type="SAM" id="MobiDB-lite"/>
    </source>
</evidence>
<protein>
    <submittedName>
        <fullName evidence="8">Putative ncs1 nucleoside transporter protein</fullName>
    </submittedName>
</protein>
<dbReference type="HOGENOM" id="CLU_021555_5_1_1"/>
<dbReference type="Pfam" id="PF02133">
    <property type="entry name" value="Transp_cyt_pur"/>
    <property type="match status" value="1"/>
</dbReference>
<feature type="compositionally biased region" description="Basic and acidic residues" evidence="6">
    <location>
        <begin position="402"/>
        <end position="411"/>
    </location>
</feature>
<feature type="transmembrane region" description="Helical" evidence="7">
    <location>
        <begin position="122"/>
        <end position="147"/>
    </location>
</feature>
<feature type="transmembrane region" description="Helical" evidence="7">
    <location>
        <begin position="237"/>
        <end position="262"/>
    </location>
</feature>
<sequence>MPNTLPESAKMVTRDFIGFVLFHIISVPFLLLRVENIKVHIVVANIVAFIVMLSIMIWAVTTAGGAGPLFAPGARNPTTLPDGWNWVYGIIASVGGISAGILNQSDFTRFTRKQGVQVPGILFSLFVPGMVVPIFGILTASCSMKIYGGSPFWNPLVLIQQWLLTDYSAGARAGAFFASLGFIISQLAENILGNGYAAGMDLAGLFPAWISIRRGGLIAALLSWAVQPWLFYNSSSVFLSVASSFSVFMGPLTGIMIADYFIIRKQKIEVSQLYTGSPEGSYWYWHGFNWRAIVSWVACFAPAMPGMIAAVNKSVHVSDGLYKYYLGNYIFGFCEAAVLYTALCLTFKVKRAGEQDDHDMYGTFSEADAMRKGMAPFEPAKVIDDTDVQGYNGESSGHNARSSKDDRIAQA</sequence>
<dbReference type="EMBL" id="KB933348">
    <property type="protein sequence ID" value="EON96430.1"/>
    <property type="molecule type" value="Genomic_DNA"/>
</dbReference>
<dbReference type="GO" id="GO:0005886">
    <property type="term" value="C:plasma membrane"/>
    <property type="evidence" value="ECO:0007669"/>
    <property type="project" value="TreeGrafter"/>
</dbReference>
<evidence type="ECO:0000313" key="8">
    <source>
        <dbReference type="EMBL" id="EON96430.1"/>
    </source>
</evidence>
<dbReference type="Proteomes" id="UP000014074">
    <property type="component" value="Unassembled WGS sequence"/>
</dbReference>
<dbReference type="PANTHER" id="PTHR30618:SF15">
    <property type="entry name" value="NICOTINAMIDE RIBOSIDE TRANSPORTER 1-RELATED"/>
    <property type="match status" value="1"/>
</dbReference>
<feature type="transmembrane region" description="Helical" evidence="7">
    <location>
        <begin position="200"/>
        <end position="225"/>
    </location>
</feature>
<evidence type="ECO:0000313" key="9">
    <source>
        <dbReference type="Proteomes" id="UP000014074"/>
    </source>
</evidence>
<feature type="region of interest" description="Disordered" evidence="6">
    <location>
        <begin position="384"/>
        <end position="411"/>
    </location>
</feature>
<evidence type="ECO:0000256" key="4">
    <source>
        <dbReference type="ARBA" id="ARBA00022989"/>
    </source>
</evidence>
<gene>
    <name evidence="8" type="ORF">UCRPA7_8155</name>
</gene>
<dbReference type="eggNOG" id="KOG2466">
    <property type="taxonomic scope" value="Eukaryota"/>
</dbReference>
<evidence type="ECO:0000256" key="7">
    <source>
        <dbReference type="SAM" id="Phobius"/>
    </source>
</evidence>
<feature type="transmembrane region" description="Helical" evidence="7">
    <location>
        <begin position="83"/>
        <end position="102"/>
    </location>
</feature>
<keyword evidence="9" id="KW-1185">Reference proteome</keyword>
<keyword evidence="3 7" id="KW-0812">Transmembrane</keyword>
<dbReference type="AlphaFoldDB" id="R8BAV1"/>
<evidence type="ECO:0000256" key="2">
    <source>
        <dbReference type="ARBA" id="ARBA00008974"/>
    </source>
</evidence>
<feature type="transmembrane region" description="Helical" evidence="7">
    <location>
        <begin position="283"/>
        <end position="304"/>
    </location>
</feature>
<evidence type="ECO:0000256" key="3">
    <source>
        <dbReference type="ARBA" id="ARBA00022692"/>
    </source>
</evidence>
<dbReference type="OrthoDB" id="2018619at2759"/>
<dbReference type="GeneID" id="19328981"/>
<feature type="transmembrane region" description="Helical" evidence="7">
    <location>
        <begin position="41"/>
        <end position="63"/>
    </location>
</feature>
<dbReference type="KEGG" id="tmn:UCRPA7_8155"/>
<dbReference type="InterPro" id="IPR001248">
    <property type="entry name" value="Pur-cyt_permease"/>
</dbReference>
<comment type="similarity">
    <text evidence="2">Belongs to the purine-cytosine permease (2.A.39) family.</text>
</comment>
<name>R8BAV1_PHAM7</name>
<evidence type="ECO:0000256" key="5">
    <source>
        <dbReference type="ARBA" id="ARBA00023136"/>
    </source>
</evidence>
<feature type="transmembrane region" description="Helical" evidence="7">
    <location>
        <begin position="167"/>
        <end position="188"/>
    </location>
</feature>
<evidence type="ECO:0000256" key="1">
    <source>
        <dbReference type="ARBA" id="ARBA00004141"/>
    </source>
</evidence>
<organism evidence="8 9">
    <name type="scientific">Phaeoacremonium minimum (strain UCR-PA7)</name>
    <name type="common">Esca disease fungus</name>
    <name type="synonym">Togninia minima</name>
    <dbReference type="NCBI Taxonomy" id="1286976"/>
    <lineage>
        <taxon>Eukaryota</taxon>
        <taxon>Fungi</taxon>
        <taxon>Dikarya</taxon>
        <taxon>Ascomycota</taxon>
        <taxon>Pezizomycotina</taxon>
        <taxon>Sordariomycetes</taxon>
        <taxon>Sordariomycetidae</taxon>
        <taxon>Togniniales</taxon>
        <taxon>Togniniaceae</taxon>
        <taxon>Phaeoacremonium</taxon>
    </lineage>
</organism>
<dbReference type="PANTHER" id="PTHR30618">
    <property type="entry name" value="NCS1 FAMILY PURINE/PYRIMIDINE TRANSPORTER"/>
    <property type="match status" value="1"/>
</dbReference>
<dbReference type="InterPro" id="IPR045225">
    <property type="entry name" value="Uracil/uridine/allantoin_perm"/>
</dbReference>
<accession>R8BAV1</accession>
<reference evidence="9" key="1">
    <citation type="journal article" date="2013" name="Genome Announc.">
        <title>Draft genome sequence of the ascomycete Phaeoacremonium aleophilum strain UCR-PA7, a causal agent of the esca disease complex in grapevines.</title>
        <authorList>
            <person name="Blanco-Ulate B."/>
            <person name="Rolshausen P."/>
            <person name="Cantu D."/>
        </authorList>
    </citation>
    <scope>NUCLEOTIDE SEQUENCE [LARGE SCALE GENOMIC DNA]</scope>
    <source>
        <strain evidence="9">UCR-PA7</strain>
    </source>
</reference>
<keyword evidence="4 7" id="KW-1133">Transmembrane helix</keyword>
<proteinExistence type="inferred from homology"/>
<dbReference type="GO" id="GO:0015205">
    <property type="term" value="F:nucleobase transmembrane transporter activity"/>
    <property type="evidence" value="ECO:0007669"/>
    <property type="project" value="TreeGrafter"/>
</dbReference>
<keyword evidence="5 7" id="KW-0472">Membrane</keyword>
<dbReference type="Gene3D" id="1.10.4160.10">
    <property type="entry name" value="Hydantoin permease"/>
    <property type="match status" value="1"/>
</dbReference>
<comment type="subcellular location">
    <subcellularLocation>
        <location evidence="1">Membrane</location>
        <topology evidence="1">Multi-pass membrane protein</topology>
    </subcellularLocation>
</comment>
<feature type="transmembrane region" description="Helical" evidence="7">
    <location>
        <begin position="16"/>
        <end position="34"/>
    </location>
</feature>
<feature type="transmembrane region" description="Helical" evidence="7">
    <location>
        <begin position="324"/>
        <end position="345"/>
    </location>
</feature>